<organism evidence="2 3">
    <name type="scientific">Macrolepiota fuliginosa MF-IS2</name>
    <dbReference type="NCBI Taxonomy" id="1400762"/>
    <lineage>
        <taxon>Eukaryota</taxon>
        <taxon>Fungi</taxon>
        <taxon>Dikarya</taxon>
        <taxon>Basidiomycota</taxon>
        <taxon>Agaricomycotina</taxon>
        <taxon>Agaricomycetes</taxon>
        <taxon>Agaricomycetidae</taxon>
        <taxon>Agaricales</taxon>
        <taxon>Agaricineae</taxon>
        <taxon>Agaricaceae</taxon>
        <taxon>Macrolepiota</taxon>
    </lineage>
</organism>
<protein>
    <submittedName>
        <fullName evidence="2">Uncharacterized protein</fullName>
    </submittedName>
</protein>
<sequence>MQFKIFFSFALLCASQAVALVPQARAPEAKDIAAPRCTDDKVRASNFSNVDVPGGAGYHCCGFSVAFMKLYLSEMMYKLAELPVNCSPDVNHLSYRLVVAVTETPKRYTSILTAGAVGHRQVRLHRNMSQNHPDLGVLPSSGS</sequence>
<dbReference type="EMBL" id="MU151722">
    <property type="protein sequence ID" value="KAF9442020.1"/>
    <property type="molecule type" value="Genomic_DNA"/>
</dbReference>
<keyword evidence="1" id="KW-0732">Signal</keyword>
<name>A0A9P5X107_9AGAR</name>
<evidence type="ECO:0000256" key="1">
    <source>
        <dbReference type="SAM" id="SignalP"/>
    </source>
</evidence>
<reference evidence="2" key="1">
    <citation type="submission" date="2020-11" db="EMBL/GenBank/DDBJ databases">
        <authorList>
            <consortium name="DOE Joint Genome Institute"/>
            <person name="Ahrendt S."/>
            <person name="Riley R."/>
            <person name="Andreopoulos W."/>
            <person name="Labutti K."/>
            <person name="Pangilinan J."/>
            <person name="Ruiz-Duenas F.J."/>
            <person name="Barrasa J.M."/>
            <person name="Sanchez-Garcia M."/>
            <person name="Camarero S."/>
            <person name="Miyauchi S."/>
            <person name="Serrano A."/>
            <person name="Linde D."/>
            <person name="Babiker R."/>
            <person name="Drula E."/>
            <person name="Ayuso-Fernandez I."/>
            <person name="Pacheco R."/>
            <person name="Padilla G."/>
            <person name="Ferreira P."/>
            <person name="Barriuso J."/>
            <person name="Kellner H."/>
            <person name="Castanera R."/>
            <person name="Alfaro M."/>
            <person name="Ramirez L."/>
            <person name="Pisabarro A.G."/>
            <person name="Kuo A."/>
            <person name="Tritt A."/>
            <person name="Lipzen A."/>
            <person name="He G."/>
            <person name="Yan M."/>
            <person name="Ng V."/>
            <person name="Cullen D."/>
            <person name="Martin F."/>
            <person name="Rosso M.-N."/>
            <person name="Henrissat B."/>
            <person name="Hibbett D."/>
            <person name="Martinez A.T."/>
            <person name="Grigoriev I.V."/>
        </authorList>
    </citation>
    <scope>NUCLEOTIDE SEQUENCE</scope>
    <source>
        <strain evidence="2">MF-IS2</strain>
    </source>
</reference>
<comment type="caution">
    <text evidence="2">The sequence shown here is derived from an EMBL/GenBank/DDBJ whole genome shotgun (WGS) entry which is preliminary data.</text>
</comment>
<accession>A0A9P5X107</accession>
<dbReference type="AlphaFoldDB" id="A0A9P5X107"/>
<evidence type="ECO:0000313" key="2">
    <source>
        <dbReference type="EMBL" id="KAF9442020.1"/>
    </source>
</evidence>
<feature type="chain" id="PRO_5040211517" evidence="1">
    <location>
        <begin position="20"/>
        <end position="143"/>
    </location>
</feature>
<evidence type="ECO:0000313" key="3">
    <source>
        <dbReference type="Proteomes" id="UP000807342"/>
    </source>
</evidence>
<dbReference type="Proteomes" id="UP000807342">
    <property type="component" value="Unassembled WGS sequence"/>
</dbReference>
<gene>
    <name evidence="2" type="ORF">P691DRAFT_790192</name>
</gene>
<keyword evidence="3" id="KW-1185">Reference proteome</keyword>
<feature type="signal peptide" evidence="1">
    <location>
        <begin position="1"/>
        <end position="19"/>
    </location>
</feature>
<proteinExistence type="predicted"/>